<organism evidence="15 16">
    <name type="scientific">Streptacidiphilus jiangxiensis</name>
    <dbReference type="NCBI Taxonomy" id="235985"/>
    <lineage>
        <taxon>Bacteria</taxon>
        <taxon>Bacillati</taxon>
        <taxon>Actinomycetota</taxon>
        <taxon>Actinomycetes</taxon>
        <taxon>Kitasatosporales</taxon>
        <taxon>Streptomycetaceae</taxon>
        <taxon>Streptacidiphilus</taxon>
    </lineage>
</organism>
<dbReference type="Gene3D" id="6.10.340.10">
    <property type="match status" value="1"/>
</dbReference>
<dbReference type="AlphaFoldDB" id="A0A1H7FFD3"/>
<evidence type="ECO:0000259" key="14">
    <source>
        <dbReference type="PROSITE" id="PS50885"/>
    </source>
</evidence>
<evidence type="ECO:0000256" key="10">
    <source>
        <dbReference type="ARBA" id="ARBA00023136"/>
    </source>
</evidence>
<accession>A0A1H7FFD3</accession>
<evidence type="ECO:0000256" key="3">
    <source>
        <dbReference type="ARBA" id="ARBA00012438"/>
    </source>
</evidence>
<dbReference type="Pfam" id="PF00512">
    <property type="entry name" value="HisKA"/>
    <property type="match status" value="1"/>
</dbReference>
<dbReference type="PANTHER" id="PTHR45436">
    <property type="entry name" value="SENSOR HISTIDINE KINASE YKOH"/>
    <property type="match status" value="1"/>
</dbReference>
<dbReference type="Gene3D" id="1.10.287.130">
    <property type="match status" value="1"/>
</dbReference>
<keyword evidence="16" id="KW-1185">Reference proteome</keyword>
<feature type="domain" description="Histidine kinase" evidence="13">
    <location>
        <begin position="260"/>
        <end position="465"/>
    </location>
</feature>
<keyword evidence="7 15" id="KW-0418">Kinase</keyword>
<keyword evidence="9" id="KW-0902">Two-component regulatory system</keyword>
<evidence type="ECO:0000256" key="8">
    <source>
        <dbReference type="ARBA" id="ARBA00022989"/>
    </source>
</evidence>
<protein>
    <recommendedName>
        <fullName evidence="3">histidine kinase</fullName>
        <ecNumber evidence="3">2.7.13.3</ecNumber>
    </recommendedName>
</protein>
<dbReference type="SUPFAM" id="SSF158472">
    <property type="entry name" value="HAMP domain-like"/>
    <property type="match status" value="1"/>
</dbReference>
<feature type="region of interest" description="Disordered" evidence="11">
    <location>
        <begin position="472"/>
        <end position="505"/>
    </location>
</feature>
<dbReference type="OrthoDB" id="9786919at2"/>
<comment type="catalytic activity">
    <reaction evidence="1">
        <text>ATP + protein L-histidine = ADP + protein N-phospho-L-histidine.</text>
        <dbReference type="EC" id="2.7.13.3"/>
    </reaction>
</comment>
<evidence type="ECO:0000256" key="2">
    <source>
        <dbReference type="ARBA" id="ARBA00004236"/>
    </source>
</evidence>
<dbReference type="Pfam" id="PF02518">
    <property type="entry name" value="HATPase_c"/>
    <property type="match status" value="1"/>
</dbReference>
<dbReference type="STRING" id="235985.SAMN05414137_101173"/>
<evidence type="ECO:0000256" key="5">
    <source>
        <dbReference type="ARBA" id="ARBA00022679"/>
    </source>
</evidence>
<evidence type="ECO:0000256" key="1">
    <source>
        <dbReference type="ARBA" id="ARBA00000085"/>
    </source>
</evidence>
<dbReference type="CDD" id="cd00082">
    <property type="entry name" value="HisKA"/>
    <property type="match status" value="1"/>
</dbReference>
<proteinExistence type="predicted"/>
<dbReference type="SMART" id="SM00388">
    <property type="entry name" value="HisKA"/>
    <property type="match status" value="1"/>
</dbReference>
<dbReference type="eggNOG" id="COG2205">
    <property type="taxonomic scope" value="Bacteria"/>
</dbReference>
<keyword evidence="4" id="KW-0597">Phosphoprotein</keyword>
<reference evidence="16" key="1">
    <citation type="submission" date="2016-10" db="EMBL/GenBank/DDBJ databases">
        <authorList>
            <person name="Varghese N."/>
        </authorList>
    </citation>
    <scope>NUCLEOTIDE SEQUENCE [LARGE SCALE GENOMIC DNA]</scope>
    <source>
        <strain evidence="16">DSM 45096 / BCRC 16803 / CGMCC 4.1857 / CIP 109030 / JCM 12277 / KCTC 19219 / NBRC 100920 / 33214</strain>
    </source>
</reference>
<dbReference type="PROSITE" id="PS50885">
    <property type="entry name" value="HAMP"/>
    <property type="match status" value="1"/>
</dbReference>
<dbReference type="GO" id="GO:0000155">
    <property type="term" value="F:phosphorelay sensor kinase activity"/>
    <property type="evidence" value="ECO:0007669"/>
    <property type="project" value="InterPro"/>
</dbReference>
<feature type="compositionally biased region" description="Basic and acidic residues" evidence="11">
    <location>
        <begin position="492"/>
        <end position="505"/>
    </location>
</feature>
<dbReference type="SUPFAM" id="SSF55874">
    <property type="entry name" value="ATPase domain of HSP90 chaperone/DNA topoisomerase II/histidine kinase"/>
    <property type="match status" value="1"/>
</dbReference>
<comment type="subcellular location">
    <subcellularLocation>
        <location evidence="2">Cell membrane</location>
    </subcellularLocation>
</comment>
<keyword evidence="5" id="KW-0808">Transferase</keyword>
<dbReference type="CDD" id="cd00075">
    <property type="entry name" value="HATPase"/>
    <property type="match status" value="1"/>
</dbReference>
<evidence type="ECO:0000256" key="7">
    <source>
        <dbReference type="ARBA" id="ARBA00022777"/>
    </source>
</evidence>
<evidence type="ECO:0000256" key="9">
    <source>
        <dbReference type="ARBA" id="ARBA00023012"/>
    </source>
</evidence>
<dbReference type="Pfam" id="PF00672">
    <property type="entry name" value="HAMP"/>
    <property type="match status" value="1"/>
</dbReference>
<dbReference type="Gene3D" id="3.30.565.10">
    <property type="entry name" value="Histidine kinase-like ATPase, C-terminal domain"/>
    <property type="match status" value="1"/>
</dbReference>
<dbReference type="Proteomes" id="UP000183015">
    <property type="component" value="Unassembled WGS sequence"/>
</dbReference>
<dbReference type="SMART" id="SM00387">
    <property type="entry name" value="HATPase_c"/>
    <property type="match status" value="1"/>
</dbReference>
<evidence type="ECO:0000256" key="12">
    <source>
        <dbReference type="SAM" id="Phobius"/>
    </source>
</evidence>
<feature type="domain" description="HAMP" evidence="14">
    <location>
        <begin position="199"/>
        <end position="252"/>
    </location>
</feature>
<feature type="transmembrane region" description="Helical" evidence="12">
    <location>
        <begin position="175"/>
        <end position="198"/>
    </location>
</feature>
<dbReference type="InterPro" id="IPR005467">
    <property type="entry name" value="His_kinase_dom"/>
</dbReference>
<dbReference type="InterPro" id="IPR004358">
    <property type="entry name" value="Sig_transdc_His_kin-like_C"/>
</dbReference>
<evidence type="ECO:0000256" key="4">
    <source>
        <dbReference type="ARBA" id="ARBA00022553"/>
    </source>
</evidence>
<evidence type="ECO:0000313" key="15">
    <source>
        <dbReference type="EMBL" id="SEK23132.1"/>
    </source>
</evidence>
<keyword evidence="10 12" id="KW-0472">Membrane</keyword>
<dbReference type="SUPFAM" id="SSF47384">
    <property type="entry name" value="Homodimeric domain of signal transducing histidine kinase"/>
    <property type="match status" value="1"/>
</dbReference>
<sequence>MSWLRANIGLRLRFAIAFAGLAALVTVLVGALGYTSAASLIRQDRAKDFQTSLSTLVGDAQTSELDARDFLSTPESQDHLVDQLTHSGDIGVQVLGPDGRVLQYADKQNSQMDPLPTYPGDRQLARSQDAGHTRTVNVDTGGDRYRVVTVSLGGGRGAVMISERLSATDELLGSLMARIALTAGLVMIAAGAAGWWVAGRITRRLVRLTATAEQVAATGELTLDVPQRGRDEIGRLARAFDDMLGRLARSKEDQRRLVQDAGHELRTPLTSLRTNIAALRRMDRLSPQSRSALLDDLETETRELTVLVNELVELANDRRSTELPASSELDELAERVADLTRRRTGREIVVDADPVVAMVRPQALQRALTNLVENAAKFSSGPEEILVLVRSDRITVLDRGPGIEPGDLDRIFDRFYRATAARSLPGSGLGLSIVREVAEEHGGEVFARNRVGGGAEIGFTLKAEAEPAVTELRTEGLAPQQRALGKAAPWPRHAENKSDKSGVSR</sequence>
<dbReference type="CDD" id="cd06225">
    <property type="entry name" value="HAMP"/>
    <property type="match status" value="1"/>
</dbReference>
<dbReference type="InterPro" id="IPR003661">
    <property type="entry name" value="HisK_dim/P_dom"/>
</dbReference>
<keyword evidence="6 12" id="KW-0812">Transmembrane</keyword>
<dbReference type="InterPro" id="IPR050428">
    <property type="entry name" value="TCS_sensor_his_kinase"/>
</dbReference>
<dbReference type="SMART" id="SM00304">
    <property type="entry name" value="HAMP"/>
    <property type="match status" value="1"/>
</dbReference>
<evidence type="ECO:0000259" key="13">
    <source>
        <dbReference type="PROSITE" id="PS50109"/>
    </source>
</evidence>
<dbReference type="InterPro" id="IPR036097">
    <property type="entry name" value="HisK_dim/P_sf"/>
</dbReference>
<dbReference type="InterPro" id="IPR003594">
    <property type="entry name" value="HATPase_dom"/>
</dbReference>
<dbReference type="PANTHER" id="PTHR45436:SF5">
    <property type="entry name" value="SENSOR HISTIDINE KINASE TRCS"/>
    <property type="match status" value="1"/>
</dbReference>
<dbReference type="InterPro" id="IPR036890">
    <property type="entry name" value="HATPase_C_sf"/>
</dbReference>
<dbReference type="EC" id="2.7.13.3" evidence="3"/>
<dbReference type="InterPro" id="IPR003660">
    <property type="entry name" value="HAMP_dom"/>
</dbReference>
<dbReference type="RefSeq" id="WP_063773160.1">
    <property type="nucleotide sequence ID" value="NZ_BBPN01000002.1"/>
</dbReference>
<dbReference type="GO" id="GO:0005886">
    <property type="term" value="C:plasma membrane"/>
    <property type="evidence" value="ECO:0007669"/>
    <property type="project" value="UniProtKB-SubCell"/>
</dbReference>
<keyword evidence="8 12" id="KW-1133">Transmembrane helix</keyword>
<dbReference type="PROSITE" id="PS50109">
    <property type="entry name" value="HIS_KIN"/>
    <property type="match status" value="1"/>
</dbReference>
<gene>
    <name evidence="15" type="ORF">SAMN05414137_101173</name>
</gene>
<dbReference type="PRINTS" id="PR00344">
    <property type="entry name" value="BCTRLSENSOR"/>
</dbReference>
<name>A0A1H7FFD3_STRJI</name>
<dbReference type="EMBL" id="FOAZ01000001">
    <property type="protein sequence ID" value="SEK23132.1"/>
    <property type="molecule type" value="Genomic_DNA"/>
</dbReference>
<evidence type="ECO:0000256" key="11">
    <source>
        <dbReference type="SAM" id="MobiDB-lite"/>
    </source>
</evidence>
<evidence type="ECO:0000256" key="6">
    <source>
        <dbReference type="ARBA" id="ARBA00022692"/>
    </source>
</evidence>
<evidence type="ECO:0000313" key="16">
    <source>
        <dbReference type="Proteomes" id="UP000183015"/>
    </source>
</evidence>